<dbReference type="VEuPathDB" id="VectorBase:GPAI036817"/>
<accession>A0A1B0A7M1</accession>
<proteinExistence type="predicted"/>
<dbReference type="AlphaFoldDB" id="A0A1B0A7M1"/>
<protein>
    <submittedName>
        <fullName evidence="1">Uncharacterized protein</fullName>
    </submittedName>
</protein>
<evidence type="ECO:0000313" key="1">
    <source>
        <dbReference type="EnsemblMetazoa" id="GPAI036817-PA"/>
    </source>
</evidence>
<keyword evidence="2" id="KW-1185">Reference proteome</keyword>
<dbReference type="EnsemblMetazoa" id="GPAI036817-RA">
    <property type="protein sequence ID" value="GPAI036817-PA"/>
    <property type="gene ID" value="GPAI036817"/>
</dbReference>
<dbReference type="Proteomes" id="UP000092445">
    <property type="component" value="Unassembled WGS sequence"/>
</dbReference>
<evidence type="ECO:0000313" key="2">
    <source>
        <dbReference type="Proteomes" id="UP000092445"/>
    </source>
</evidence>
<sequence length="218" mass="23739">VGEVSEAQLIDDVNLRSFSILFNSLFIQRVITIGVNHGIVFELYEKAPGDENSAPKYAALDAVPHLRGVSSTATFFFAGYCAKARHSTFGSHGWFQLQPSCRFRGSFGPVASGWHREVAPLNLVITVNLRPPSTLSLLLSPVFLRALLSVIVATEEDESPNSSAQPLSPKALDFLIVVRPEQDADSVAKRAQARFASSVMNQLIENSTASHGLPPQHR</sequence>
<reference evidence="1" key="2">
    <citation type="submission" date="2020-05" db="UniProtKB">
        <authorList>
            <consortium name="EnsemblMetazoa"/>
        </authorList>
    </citation>
    <scope>IDENTIFICATION</scope>
    <source>
        <strain evidence="1">IAEA</strain>
    </source>
</reference>
<name>A0A1B0A7M1_GLOPL</name>
<organism evidence="1 2">
    <name type="scientific">Glossina pallidipes</name>
    <name type="common">Tsetse fly</name>
    <dbReference type="NCBI Taxonomy" id="7398"/>
    <lineage>
        <taxon>Eukaryota</taxon>
        <taxon>Metazoa</taxon>
        <taxon>Ecdysozoa</taxon>
        <taxon>Arthropoda</taxon>
        <taxon>Hexapoda</taxon>
        <taxon>Insecta</taxon>
        <taxon>Pterygota</taxon>
        <taxon>Neoptera</taxon>
        <taxon>Endopterygota</taxon>
        <taxon>Diptera</taxon>
        <taxon>Brachycera</taxon>
        <taxon>Muscomorpha</taxon>
        <taxon>Hippoboscoidea</taxon>
        <taxon>Glossinidae</taxon>
        <taxon>Glossina</taxon>
    </lineage>
</organism>
<reference evidence="2" key="1">
    <citation type="submission" date="2014-03" db="EMBL/GenBank/DDBJ databases">
        <authorList>
            <person name="Aksoy S."/>
            <person name="Warren W."/>
            <person name="Wilson R.K."/>
        </authorList>
    </citation>
    <scope>NUCLEOTIDE SEQUENCE [LARGE SCALE GENOMIC DNA]</scope>
    <source>
        <strain evidence="2">IAEA</strain>
    </source>
</reference>